<evidence type="ECO:0000313" key="3">
    <source>
        <dbReference type="EMBL" id="CAD0309753.1"/>
    </source>
</evidence>
<organism evidence="3 4">
    <name type="scientific">Xanthomonas hortorum pv. carotae</name>
    <dbReference type="NCBI Taxonomy" id="487904"/>
    <lineage>
        <taxon>Bacteria</taxon>
        <taxon>Pseudomonadati</taxon>
        <taxon>Pseudomonadota</taxon>
        <taxon>Gammaproteobacteria</taxon>
        <taxon>Lysobacterales</taxon>
        <taxon>Lysobacteraceae</taxon>
        <taxon>Xanthomonas</taxon>
    </lineage>
</organism>
<evidence type="ECO:0000259" key="2">
    <source>
        <dbReference type="Pfam" id="PF20410"/>
    </source>
</evidence>
<sequence>MNDYQSEIALIRQSNSLEDIASIARQHAATTEKEGGILYSRPIGKVSSEGAAVSLSKETGLPIINDTPRANFLSDEDVRSSIEKKAREIFEDLGHDPTTARKSANSFLYGDPNVPSQDPTSLSRCLWGEASQEFASSLRGDIKVVASAANLERVFGQVEVPAVLNNPNVTSLGGQPVPKLQALYAQGGASAVLPEVQTQFIQAAPKGIFTTAESIGNEVKDVTFSREFAGSFDLKETHFRSSAELSASGMVRAPTGLDVPAANLAETALTAEAAASRRLSPGTVRGLGVVGAAAAVYDLGGTVRNTERLDAQGNSTAADAEVTRYATRNLGTFGGAMLGSSVGAALGVESGPGLLVTGAVGGIVGAVGGDKLADVINDHRISHQQDAQGNTWRLENHQAGERWARDVSTGEIDPAAVAFGEAGVPLYKTRTELATPEVADLLTFKASRTSIELALGSPPQNKDPYTQPAKEHDTRSLRESPWLHNANTQQWTRQVADGLIDRTMSTHTETASPQRASQLDEASRQIIKQNAMHTPAAMAAHYKETYEQNGWERHAYMPAAVHDALKHPGRIVGSDGDLYERGKDGQWTHDGMLWDSQAKGNLKQELDGTYAAQTLGTQRTAAQPVAQTAAEPIKTLETIHVTAPRMQNHDNADTSSKKTQEDTDVRGHSAPTRPQASGPQDPDHPDHPMLKQIREGVAKIDESVGKPYDEMSERVSRCLLAACKDNRERYPEAGNTSLAANALQRVDHVLMGKNGNLVAIEGRIDDPTHKRAAIPIDQAINMPLEQSDAKLQAANQAIAQEQTQTRQQELARSQQQDTQQAPRVSF</sequence>
<proteinExistence type="predicted"/>
<feature type="compositionally biased region" description="Polar residues" evidence="1">
    <location>
        <begin position="793"/>
        <end position="826"/>
    </location>
</feature>
<feature type="domain" description="X-Tfes XVIPCD" evidence="2">
    <location>
        <begin position="681"/>
        <end position="793"/>
    </location>
</feature>
<dbReference type="AlphaFoldDB" id="A0A6V7C4E5"/>
<evidence type="ECO:0000313" key="4">
    <source>
        <dbReference type="Proteomes" id="UP000587508"/>
    </source>
</evidence>
<dbReference type="EMBL" id="CAJDKC010000003">
    <property type="protein sequence ID" value="CAD0309753.1"/>
    <property type="molecule type" value="Genomic_DNA"/>
</dbReference>
<dbReference type="EMBL" id="CAJDKC010000003">
    <property type="protein sequence ID" value="CAD0309744.1"/>
    <property type="molecule type" value="Genomic_DNA"/>
</dbReference>
<feature type="compositionally biased region" description="Basic and acidic residues" evidence="1">
    <location>
        <begin position="647"/>
        <end position="667"/>
    </location>
</feature>
<name>A0A6V7C4E5_9XANT</name>
<dbReference type="InterPro" id="IPR046519">
    <property type="entry name" value="X-Tfes_XVIPCD"/>
</dbReference>
<accession>A0A6V7C4E5</accession>
<dbReference type="Proteomes" id="UP000587508">
    <property type="component" value="Unassembled WGS sequence"/>
</dbReference>
<dbReference type="RefSeq" id="WP_023905283.1">
    <property type="nucleotide sequence ID" value="NZ_CAJDKC010000003.1"/>
</dbReference>
<feature type="region of interest" description="Disordered" evidence="1">
    <location>
        <begin position="453"/>
        <end position="476"/>
    </location>
</feature>
<dbReference type="Pfam" id="PF20410">
    <property type="entry name" value="X-Tfes_XVIPCD"/>
    <property type="match status" value="1"/>
</dbReference>
<evidence type="ECO:0000256" key="1">
    <source>
        <dbReference type="SAM" id="MobiDB-lite"/>
    </source>
</evidence>
<gene>
    <name evidence="3" type="ORF">CFBP7900_07150</name>
</gene>
<reference evidence="3 4" key="1">
    <citation type="submission" date="2020-07" db="EMBL/GenBank/DDBJ databases">
        <authorList>
            <person name="Pothier F. J."/>
        </authorList>
    </citation>
    <scope>NUCLEOTIDE SEQUENCE [LARGE SCALE GENOMIC DNA]</scope>
    <source>
        <strain evidence="3 4">CFBP 7900</strain>
    </source>
</reference>
<feature type="region of interest" description="Disordered" evidence="1">
    <location>
        <begin position="642"/>
        <end position="689"/>
    </location>
</feature>
<comment type="caution">
    <text evidence="3">The sequence shown here is derived from an EMBL/GenBank/DDBJ whole genome shotgun (WGS) entry which is preliminary data.</text>
</comment>
<feature type="region of interest" description="Disordered" evidence="1">
    <location>
        <begin position="791"/>
        <end position="826"/>
    </location>
</feature>
<protein>
    <recommendedName>
        <fullName evidence="2">X-Tfes XVIPCD domain-containing protein</fullName>
    </recommendedName>
</protein>